<dbReference type="EnsemblPlants" id="AVESA.00010b.r2.6CG1140230.1">
    <property type="protein sequence ID" value="AVESA.00010b.r2.6CG1140230.1.CDS"/>
    <property type="gene ID" value="AVESA.00010b.r2.6CG1140230"/>
</dbReference>
<evidence type="ECO:0000313" key="1">
    <source>
        <dbReference type="EnsemblPlants" id="AVESA.00010b.r2.6CG1140230.1.CDS"/>
    </source>
</evidence>
<keyword evidence="2" id="KW-1185">Reference proteome</keyword>
<reference evidence="1" key="1">
    <citation type="submission" date="2021-05" db="EMBL/GenBank/DDBJ databases">
        <authorList>
            <person name="Scholz U."/>
            <person name="Mascher M."/>
            <person name="Fiebig A."/>
        </authorList>
    </citation>
    <scope>NUCLEOTIDE SEQUENCE [LARGE SCALE GENOMIC DNA]</scope>
</reference>
<accession>A0ACD5ZCL6</accession>
<evidence type="ECO:0000313" key="2">
    <source>
        <dbReference type="Proteomes" id="UP001732700"/>
    </source>
</evidence>
<dbReference type="Proteomes" id="UP001732700">
    <property type="component" value="Chromosome 6C"/>
</dbReference>
<name>A0ACD5ZCL6_AVESA</name>
<sequence>MWSWMHLIGVRVGLLLPPLHNGGVLVYSVRVLSSSPHQREGKRERHITRERESERDKGTSRESEATMPRPPAAERPRLTLEDYILFFTTHNGRGLTIDHLNQILFMHGFSKCHHSNKWMINDALNSLDLLRPRRSTVSTDGAAPPPRAAVAVLSTEDVRRDIEELGWRACPVGSALSIRAGASPVPLATMLPGSAAVQHISPPSTLDTYSPRPPPSAPGVAAKRKRGRDGQGEGGD</sequence>
<reference evidence="1" key="2">
    <citation type="submission" date="2025-09" db="UniProtKB">
        <authorList>
            <consortium name="EnsemblPlants"/>
        </authorList>
    </citation>
    <scope>IDENTIFICATION</scope>
</reference>
<proteinExistence type="predicted"/>
<organism evidence="1 2">
    <name type="scientific">Avena sativa</name>
    <name type="common">Oat</name>
    <dbReference type="NCBI Taxonomy" id="4498"/>
    <lineage>
        <taxon>Eukaryota</taxon>
        <taxon>Viridiplantae</taxon>
        <taxon>Streptophyta</taxon>
        <taxon>Embryophyta</taxon>
        <taxon>Tracheophyta</taxon>
        <taxon>Spermatophyta</taxon>
        <taxon>Magnoliopsida</taxon>
        <taxon>Liliopsida</taxon>
        <taxon>Poales</taxon>
        <taxon>Poaceae</taxon>
        <taxon>BOP clade</taxon>
        <taxon>Pooideae</taxon>
        <taxon>Poodae</taxon>
        <taxon>Poeae</taxon>
        <taxon>Poeae Chloroplast Group 1 (Aveneae type)</taxon>
        <taxon>Aveninae</taxon>
        <taxon>Avena</taxon>
    </lineage>
</organism>
<protein>
    <submittedName>
        <fullName evidence="1">Uncharacterized protein</fullName>
    </submittedName>
</protein>